<dbReference type="AlphaFoldDB" id="A0A2B4RDD5"/>
<proteinExistence type="predicted"/>
<evidence type="ECO:0000313" key="2">
    <source>
        <dbReference type="Proteomes" id="UP000225706"/>
    </source>
</evidence>
<comment type="caution">
    <text evidence="1">The sequence shown here is derived from an EMBL/GenBank/DDBJ whole genome shotgun (WGS) entry which is preliminary data.</text>
</comment>
<organism evidence="1 2">
    <name type="scientific">Stylophora pistillata</name>
    <name type="common">Smooth cauliflower coral</name>
    <dbReference type="NCBI Taxonomy" id="50429"/>
    <lineage>
        <taxon>Eukaryota</taxon>
        <taxon>Metazoa</taxon>
        <taxon>Cnidaria</taxon>
        <taxon>Anthozoa</taxon>
        <taxon>Hexacorallia</taxon>
        <taxon>Scleractinia</taxon>
        <taxon>Astrocoeniina</taxon>
        <taxon>Pocilloporidae</taxon>
        <taxon>Stylophora</taxon>
    </lineage>
</organism>
<dbReference type="Proteomes" id="UP000225706">
    <property type="component" value="Unassembled WGS sequence"/>
</dbReference>
<dbReference type="SUPFAM" id="SSF52266">
    <property type="entry name" value="SGNH hydrolase"/>
    <property type="match status" value="1"/>
</dbReference>
<sequence>MFDYSKPTMKYRPEEIILHMGTNDLKSSDSRKVAERIVDLGNFIVAEFSNTEEIISNFLPRTDDPAMNSKANQLPRFNSKFAAPGCSAVDALAPDWREGNNWVCPPVDLVVDAVRLLLASSGRGTLIIPAWPSAYFWPLLRDGPSRFKSFVRDVLVLPAINDLILEGPDVLSSGIWLEAASWSDSSLSEMVLGFIDLQLDAKAPSTVLKYKSGWLR</sequence>
<gene>
    <name evidence="1" type="ORF">AWC38_SpisGene20126</name>
</gene>
<evidence type="ECO:0000313" key="1">
    <source>
        <dbReference type="EMBL" id="PFX15651.1"/>
    </source>
</evidence>
<accession>A0A2B4RDD5</accession>
<protein>
    <submittedName>
        <fullName evidence="1">Uncharacterized protein</fullName>
    </submittedName>
</protein>
<dbReference type="OrthoDB" id="5949962at2759"/>
<name>A0A2B4RDD5_STYPI</name>
<keyword evidence="2" id="KW-1185">Reference proteome</keyword>
<reference evidence="2" key="1">
    <citation type="journal article" date="2017" name="bioRxiv">
        <title>Comparative analysis of the genomes of Stylophora pistillata and Acropora digitifera provides evidence for extensive differences between species of corals.</title>
        <authorList>
            <person name="Voolstra C.R."/>
            <person name="Li Y."/>
            <person name="Liew Y.J."/>
            <person name="Baumgarten S."/>
            <person name="Zoccola D."/>
            <person name="Flot J.-F."/>
            <person name="Tambutte S."/>
            <person name="Allemand D."/>
            <person name="Aranda M."/>
        </authorList>
    </citation>
    <scope>NUCLEOTIDE SEQUENCE [LARGE SCALE GENOMIC DNA]</scope>
</reference>
<dbReference type="EMBL" id="LSMT01000625">
    <property type="protein sequence ID" value="PFX15651.1"/>
    <property type="molecule type" value="Genomic_DNA"/>
</dbReference>